<feature type="region of interest" description="Disordered" evidence="1">
    <location>
        <begin position="144"/>
        <end position="217"/>
    </location>
</feature>
<sequence length="404" mass="44567">MLNGSRRSGADAGKNIRMTPGNRVQGQEGPMELALAITSYQRLSPTVTSQCRFGAERRYTFGRSEDCDWHLPDPERVVSSVHGEIVFRDGAFHLRDCSTNGLFLNHSESPLGQDGETALSDGDCMTLGDYEISVAVERPAVAPEPAAVASPVPESVPTPAPDSASISNPMADLEDASDPMDSHVTLPDVSIPSDWQWQDGATAPQSDGRESDEPQGDLRPFLEALGMESMAEQTLSDEVQRELGGLTRLLLDQLMTLLRQRAREKQSLRVEQTLFERRENNPLKFSASPEDAVEALLVRRSAAFMPSQRAVEDAFSDIRGHDRAMLRGVEAVVGELLADGTEGPAATRPPKWDLVSRARAYGELMARRDWQREEWGDTERMMRSPVFAEAYEAAIREQEAEGNR</sequence>
<proteinExistence type="predicted"/>
<dbReference type="Proteomes" id="UP000460751">
    <property type="component" value="Unassembled WGS sequence"/>
</dbReference>
<feature type="region of interest" description="Disordered" evidence="1">
    <location>
        <begin position="1"/>
        <end position="26"/>
    </location>
</feature>
<feature type="compositionally biased region" description="Low complexity" evidence="1">
    <location>
        <begin position="144"/>
        <end position="153"/>
    </location>
</feature>
<dbReference type="InterPro" id="IPR046883">
    <property type="entry name" value="T6SS_FHA_C"/>
</dbReference>
<dbReference type="SMART" id="SM00240">
    <property type="entry name" value="FHA"/>
    <property type="match status" value="1"/>
</dbReference>
<dbReference type="Pfam" id="PF00498">
    <property type="entry name" value="FHA"/>
    <property type="match status" value="1"/>
</dbReference>
<name>A0A9X4YBJ0_9GAMM</name>
<dbReference type="EMBL" id="WMEX01000002">
    <property type="protein sequence ID" value="MYL26018.1"/>
    <property type="molecule type" value="Genomic_DNA"/>
</dbReference>
<dbReference type="InterPro" id="IPR017735">
    <property type="entry name" value="T6SS_FHA"/>
</dbReference>
<feature type="domain" description="FHA" evidence="2">
    <location>
        <begin position="59"/>
        <end position="109"/>
    </location>
</feature>
<organism evidence="3 4">
    <name type="scientific">Vreelandella halophila</name>
    <dbReference type="NCBI Taxonomy" id="86177"/>
    <lineage>
        <taxon>Bacteria</taxon>
        <taxon>Pseudomonadati</taxon>
        <taxon>Pseudomonadota</taxon>
        <taxon>Gammaproteobacteria</taxon>
        <taxon>Oceanospirillales</taxon>
        <taxon>Halomonadaceae</taxon>
        <taxon>Vreelandella</taxon>
    </lineage>
</organism>
<reference evidence="3 4" key="1">
    <citation type="submission" date="2019-11" db="EMBL/GenBank/DDBJ databases">
        <title>Genome sequences of 17 halophilic strains isolated from different environments.</title>
        <authorList>
            <person name="Furrow R.E."/>
        </authorList>
    </citation>
    <scope>NUCLEOTIDE SEQUENCE [LARGE SCALE GENOMIC DNA]</scope>
    <source>
        <strain evidence="3 4">22507_15_FS</strain>
    </source>
</reference>
<evidence type="ECO:0000256" key="1">
    <source>
        <dbReference type="SAM" id="MobiDB-lite"/>
    </source>
</evidence>
<evidence type="ECO:0000259" key="2">
    <source>
        <dbReference type="PROSITE" id="PS50006"/>
    </source>
</evidence>
<dbReference type="PROSITE" id="PS50006">
    <property type="entry name" value="FHA_DOMAIN"/>
    <property type="match status" value="1"/>
</dbReference>
<keyword evidence="4" id="KW-1185">Reference proteome</keyword>
<dbReference type="SUPFAM" id="SSF49879">
    <property type="entry name" value="SMAD/FHA domain"/>
    <property type="match status" value="1"/>
</dbReference>
<dbReference type="CDD" id="cd00060">
    <property type="entry name" value="FHA"/>
    <property type="match status" value="1"/>
</dbReference>
<dbReference type="InterPro" id="IPR008984">
    <property type="entry name" value="SMAD_FHA_dom_sf"/>
</dbReference>
<gene>
    <name evidence="3" type="primary">tagH</name>
    <name evidence="3" type="ORF">GLW01_04340</name>
</gene>
<dbReference type="AlphaFoldDB" id="A0A9X4YBJ0"/>
<dbReference type="InterPro" id="IPR000253">
    <property type="entry name" value="FHA_dom"/>
</dbReference>
<dbReference type="NCBIfam" id="TIGR03354">
    <property type="entry name" value="VI_FHA"/>
    <property type="match status" value="2"/>
</dbReference>
<accession>A0A9X4YBJ0</accession>
<evidence type="ECO:0000313" key="3">
    <source>
        <dbReference type="EMBL" id="MYL26018.1"/>
    </source>
</evidence>
<dbReference type="InterPro" id="IPR050923">
    <property type="entry name" value="Cell_Proc_Reg/RNA_Proc"/>
</dbReference>
<dbReference type="PANTHER" id="PTHR23308">
    <property type="entry name" value="NUCLEAR INHIBITOR OF PROTEIN PHOSPHATASE-1"/>
    <property type="match status" value="1"/>
</dbReference>
<protein>
    <submittedName>
        <fullName evidence="3">Type VI secretion system-associated FHA domain protein TagH</fullName>
    </submittedName>
</protein>
<comment type="caution">
    <text evidence="3">The sequence shown here is derived from an EMBL/GenBank/DDBJ whole genome shotgun (WGS) entry which is preliminary data.</text>
</comment>
<evidence type="ECO:0000313" key="4">
    <source>
        <dbReference type="Proteomes" id="UP000460751"/>
    </source>
</evidence>
<dbReference type="Pfam" id="PF20232">
    <property type="entry name" value="T6SS_FHA_C"/>
    <property type="match status" value="1"/>
</dbReference>
<dbReference type="Gene3D" id="2.60.200.20">
    <property type="match status" value="1"/>
</dbReference>